<evidence type="ECO:0000259" key="4">
    <source>
        <dbReference type="PROSITE" id="PS51829"/>
    </source>
</evidence>
<dbReference type="KEGG" id="mff:MFFC18_16120"/>
<evidence type="ECO:0000313" key="5">
    <source>
        <dbReference type="EMBL" id="QEG21753.1"/>
    </source>
</evidence>
<dbReference type="GO" id="GO:0004222">
    <property type="term" value="F:metalloendopeptidase activity"/>
    <property type="evidence" value="ECO:0007669"/>
    <property type="project" value="InterPro"/>
</dbReference>
<reference evidence="5 6" key="1">
    <citation type="submission" date="2019-08" db="EMBL/GenBank/DDBJ databases">
        <title>Deep-cultivation of Planctomycetes and their phenomic and genomic characterization uncovers novel biology.</title>
        <authorList>
            <person name="Wiegand S."/>
            <person name="Jogler M."/>
            <person name="Boedeker C."/>
            <person name="Pinto D."/>
            <person name="Vollmers J."/>
            <person name="Rivas-Marin E."/>
            <person name="Kohn T."/>
            <person name="Peeters S.H."/>
            <person name="Heuer A."/>
            <person name="Rast P."/>
            <person name="Oberbeckmann S."/>
            <person name="Bunk B."/>
            <person name="Jeske O."/>
            <person name="Meyerdierks A."/>
            <person name="Storesund J.E."/>
            <person name="Kallscheuer N."/>
            <person name="Luecker S."/>
            <person name="Lage O.M."/>
            <person name="Pohl T."/>
            <person name="Merkel B.J."/>
            <person name="Hornburger P."/>
            <person name="Mueller R.-W."/>
            <person name="Bruemmer F."/>
            <person name="Labrenz M."/>
            <person name="Spormann A.M."/>
            <person name="Op den Camp H."/>
            <person name="Overmann J."/>
            <person name="Amann R."/>
            <person name="Jetten M.S.M."/>
            <person name="Mascher T."/>
            <person name="Medema M.H."/>
            <person name="Devos D.P."/>
            <person name="Kaster A.-K."/>
            <person name="Ovreas L."/>
            <person name="Rohde M."/>
            <person name="Galperin M.Y."/>
            <person name="Jogler C."/>
        </authorList>
    </citation>
    <scope>NUCLEOTIDE SEQUENCE [LARGE SCALE GENOMIC DNA]</scope>
    <source>
        <strain evidence="5 6">FC18</strain>
    </source>
</reference>
<dbReference type="GO" id="GO:0008270">
    <property type="term" value="F:zinc ion binding"/>
    <property type="evidence" value="ECO:0007669"/>
    <property type="project" value="InterPro"/>
</dbReference>
<dbReference type="GO" id="GO:0004252">
    <property type="term" value="F:serine-type endopeptidase activity"/>
    <property type="evidence" value="ECO:0007669"/>
    <property type="project" value="InterPro"/>
</dbReference>
<dbReference type="GO" id="GO:0006508">
    <property type="term" value="P:proteolysis"/>
    <property type="evidence" value="ECO:0007669"/>
    <property type="project" value="UniProtKB-KW"/>
</dbReference>
<name>A0A5B9PG61_9BACT</name>
<dbReference type="SUPFAM" id="SSF49313">
    <property type="entry name" value="Cadherin-like"/>
    <property type="match status" value="1"/>
</dbReference>
<dbReference type="InterPro" id="IPR001842">
    <property type="entry name" value="Peptidase_M36"/>
</dbReference>
<dbReference type="SUPFAM" id="SSF49785">
    <property type="entry name" value="Galactose-binding domain-like"/>
    <property type="match status" value="1"/>
</dbReference>
<dbReference type="InterPro" id="IPR027268">
    <property type="entry name" value="Peptidase_M4/M1_CTD_sf"/>
</dbReference>
<dbReference type="CDD" id="cd11304">
    <property type="entry name" value="Cadherin_repeat"/>
    <property type="match status" value="1"/>
</dbReference>
<evidence type="ECO:0000256" key="2">
    <source>
        <dbReference type="ARBA" id="ARBA00022801"/>
    </source>
</evidence>
<dbReference type="GO" id="GO:0005509">
    <property type="term" value="F:calcium ion binding"/>
    <property type="evidence" value="ECO:0007669"/>
    <property type="project" value="InterPro"/>
</dbReference>
<dbReference type="Gene3D" id="2.60.40.60">
    <property type="entry name" value="Cadherins"/>
    <property type="match status" value="1"/>
</dbReference>
<dbReference type="InterPro" id="IPR008979">
    <property type="entry name" value="Galactose-bd-like_sf"/>
</dbReference>
<feature type="domain" description="P/Homo B" evidence="4">
    <location>
        <begin position="650"/>
        <end position="798"/>
    </location>
</feature>
<dbReference type="GO" id="GO:0016020">
    <property type="term" value="C:membrane"/>
    <property type="evidence" value="ECO:0007669"/>
    <property type="project" value="InterPro"/>
</dbReference>
<accession>A0A5B9PG61</accession>
<dbReference type="Pfam" id="PF00028">
    <property type="entry name" value="Cadherin"/>
    <property type="match status" value="1"/>
</dbReference>
<evidence type="ECO:0000256" key="1">
    <source>
        <dbReference type="ARBA" id="ARBA00022670"/>
    </source>
</evidence>
<dbReference type="OrthoDB" id="261496at2"/>
<dbReference type="SMART" id="SM00112">
    <property type="entry name" value="CA"/>
    <property type="match status" value="1"/>
</dbReference>
<dbReference type="InterPro" id="IPR050728">
    <property type="entry name" value="Zinc_Metalloprotease_M4"/>
</dbReference>
<keyword evidence="2" id="KW-0378">Hydrolase</keyword>
<keyword evidence="6" id="KW-1185">Reference proteome</keyword>
<dbReference type="AlphaFoldDB" id="A0A5B9PG61"/>
<dbReference type="InterPro" id="IPR002126">
    <property type="entry name" value="Cadherin-like_dom"/>
</dbReference>
<organism evidence="5 6">
    <name type="scientific">Mariniblastus fucicola</name>
    <dbReference type="NCBI Taxonomy" id="980251"/>
    <lineage>
        <taxon>Bacteria</taxon>
        <taxon>Pseudomonadati</taxon>
        <taxon>Planctomycetota</taxon>
        <taxon>Planctomycetia</taxon>
        <taxon>Pirellulales</taxon>
        <taxon>Pirellulaceae</taxon>
        <taxon>Mariniblastus</taxon>
    </lineage>
</organism>
<dbReference type="InterPro" id="IPR015919">
    <property type="entry name" value="Cadherin-like_sf"/>
</dbReference>
<dbReference type="GO" id="GO:0005615">
    <property type="term" value="C:extracellular space"/>
    <property type="evidence" value="ECO:0007669"/>
    <property type="project" value="InterPro"/>
</dbReference>
<dbReference type="GO" id="GO:0007156">
    <property type="term" value="P:homophilic cell adhesion via plasma membrane adhesion molecules"/>
    <property type="evidence" value="ECO:0007669"/>
    <property type="project" value="InterPro"/>
</dbReference>
<dbReference type="PROSITE" id="PS51829">
    <property type="entry name" value="P_HOMO_B"/>
    <property type="match status" value="1"/>
</dbReference>
<dbReference type="Pfam" id="PF01483">
    <property type="entry name" value="P_proprotein"/>
    <property type="match status" value="1"/>
</dbReference>
<dbReference type="STRING" id="980251.GCA_001642875_03213"/>
<dbReference type="PANTHER" id="PTHR33794:SF1">
    <property type="entry name" value="BACILLOLYSIN"/>
    <property type="match status" value="1"/>
</dbReference>
<gene>
    <name evidence="5" type="ORF">MFFC18_16120</name>
</gene>
<dbReference type="SUPFAM" id="SSF55486">
    <property type="entry name" value="Metalloproteases ('zincins'), catalytic domain"/>
    <property type="match status" value="1"/>
</dbReference>
<dbReference type="Proteomes" id="UP000322214">
    <property type="component" value="Chromosome"/>
</dbReference>
<dbReference type="Gene3D" id="1.10.390.10">
    <property type="entry name" value="Neutral Protease Domain 2"/>
    <property type="match status" value="1"/>
</dbReference>
<evidence type="ECO:0000313" key="6">
    <source>
        <dbReference type="Proteomes" id="UP000322214"/>
    </source>
</evidence>
<evidence type="ECO:0000259" key="3">
    <source>
        <dbReference type="PROSITE" id="PS50268"/>
    </source>
</evidence>
<feature type="domain" description="Cadherin" evidence="3">
    <location>
        <begin position="804"/>
        <end position="906"/>
    </location>
</feature>
<sequence length="1198" mass="127805">MTSSRSRSRARFSYGPLEQKRLLAADLSTATTAEASYYLEDFKQESVARTYLDSQTETADLQTGDVELRLVEIQRGLASTVTRFQQTVHGVPVADAWVATIQGPTGDFVHVHDQSVEAVFDASCEPGKTSINFELSEEIALEYAGAKTMFADTRGELVWLPGEGNDKSASLVWQTTVFAVRDGSVDDDHDHDDGHSHSENEHGDFLTYIDAFSGEVISQENRISHFTEGSGDVFYPNPYQTLGSDTGITDNNDANSTALENQHISVTLEGLDEGTGLIKGEFVDLSTLNSSTITDVDADEADRVYEYTRDDPRFEQVQIYHTVDQINRYFHDLGFDDDTGTPNGIRDFPTLANAHWFTDDQSFYSSGNDAIHFGDGGVDDGEDGDIIAHEYGHAIQNNQNAAWGGGEMGAMGEGFGDYLAASFFQNVGDAAFQATHAAAVGEWDATSYSSDNPPNLRRVDGNKMYPTDLVGQVHADGEIWSRALWDLNQDIGAAAADQLVLESHFLLPGSSSMVTAAEMILMADENLNGGLYESNIRAAFEARGILEAPETIGVVSFDSSVYAVGDTIEIDVADGNAPSNIQVVVTSSNGDSETLSLTGSGSYSTSIVSVEGAVTADDGQLQAAIGDTITVSYFDADDGAGDSFTATDTAVFQNISVYHSEDTPTPINDNSTITSTITIADEGNLLDVDLLLDITHTWDGDLTAVLTAPGGQQFTLFDRIGSSGDNFTDTLFDDDAPDSIDSGTAPYTGTFRPNDAFTSLVGTSITGDWVLSISDAATQDTGSLNNWSLYIVVEIDEPVGPITDSNSATNTVAEDAAIGASVGVTASATDPNDDVTYSLTADAGGLFDIDPVFGVVTVAGALDFESAATHTVTVRADSDDGSFSEADFDIAVTNVNDAVVTTRQLFYLGSDYDTGDAFDSVATDKQFLLPGETATFANYSSYSLGINGLALELNDLNQVPTLANIGDFFDFKVGNDDTTADWTDAPAPISLDYVSNVDASGTDQIVLQWADNAIENQWLQITVNAGNTTGLAAPDVFYFGNAIGETGDSTTDARVDADDVSRVRQNLSGFFSVGIDNVYDFDRDSRVDADDVSIARQNLSGFFPIRLITPGAGKADFGSGSDLLFDAAGDDGKPTTSKEAGLAKRSIVVQTNEKVELSGAIVADNDVAVVESPAQERVKAEAELDRAFVEFDFEAELV</sequence>
<dbReference type="RefSeq" id="WP_075085433.1">
    <property type="nucleotide sequence ID" value="NZ_CP042912.1"/>
</dbReference>
<dbReference type="PROSITE" id="PS50268">
    <property type="entry name" value="CADHERIN_2"/>
    <property type="match status" value="1"/>
</dbReference>
<dbReference type="Gene3D" id="2.60.120.260">
    <property type="entry name" value="Galactose-binding domain-like"/>
    <property type="match status" value="1"/>
</dbReference>
<protein>
    <submittedName>
        <fullName evidence="5">Fungalysin metallopeptidase (M36)</fullName>
    </submittedName>
</protein>
<dbReference type="Pfam" id="PF02128">
    <property type="entry name" value="Peptidase_M36"/>
    <property type="match status" value="1"/>
</dbReference>
<proteinExistence type="predicted"/>
<keyword evidence="1" id="KW-0645">Protease</keyword>
<dbReference type="InterPro" id="IPR002884">
    <property type="entry name" value="P_dom"/>
</dbReference>
<dbReference type="PANTHER" id="PTHR33794">
    <property type="entry name" value="BACILLOLYSIN"/>
    <property type="match status" value="1"/>
</dbReference>
<dbReference type="EMBL" id="CP042912">
    <property type="protein sequence ID" value="QEG21753.1"/>
    <property type="molecule type" value="Genomic_DNA"/>
</dbReference>